<dbReference type="Pfam" id="PF23247">
    <property type="entry name" value="LRR_RPS2"/>
    <property type="match status" value="3"/>
</dbReference>
<keyword evidence="1" id="KW-0611">Plant defense</keyword>
<organism evidence="3 4">
    <name type="scientific">Vitis vinifera</name>
    <name type="common">Grape</name>
    <dbReference type="NCBI Taxonomy" id="29760"/>
    <lineage>
        <taxon>Eukaryota</taxon>
        <taxon>Viridiplantae</taxon>
        <taxon>Streptophyta</taxon>
        <taxon>Embryophyta</taxon>
        <taxon>Tracheophyta</taxon>
        <taxon>Spermatophyta</taxon>
        <taxon>Magnoliopsida</taxon>
        <taxon>eudicotyledons</taxon>
        <taxon>Gunneridae</taxon>
        <taxon>Pentapetalae</taxon>
        <taxon>rosids</taxon>
        <taxon>Vitales</taxon>
        <taxon>Vitaceae</taxon>
        <taxon>Viteae</taxon>
        <taxon>Vitis</taxon>
    </lineage>
</organism>
<name>A0A438C1V7_VITVI</name>
<dbReference type="AlphaFoldDB" id="A0A438C1V7"/>
<feature type="domain" description="Disease resistance protein At4g27190-like leucine-rich repeats" evidence="2">
    <location>
        <begin position="85"/>
        <end position="197"/>
    </location>
</feature>
<dbReference type="PANTHER" id="PTHR33463">
    <property type="entry name" value="NB-ARC DOMAIN-CONTAINING PROTEIN-RELATED"/>
    <property type="match status" value="1"/>
</dbReference>
<dbReference type="Proteomes" id="UP000288805">
    <property type="component" value="Unassembled WGS sequence"/>
</dbReference>
<dbReference type="InterPro" id="IPR032675">
    <property type="entry name" value="LRR_dom_sf"/>
</dbReference>
<dbReference type="InterPro" id="IPR057135">
    <property type="entry name" value="At4g27190-like_LRR"/>
</dbReference>
<accession>A0A438C1V7</accession>
<evidence type="ECO:0000313" key="4">
    <source>
        <dbReference type="Proteomes" id="UP000288805"/>
    </source>
</evidence>
<dbReference type="SUPFAM" id="SSF52058">
    <property type="entry name" value="L domain-like"/>
    <property type="match status" value="1"/>
</dbReference>
<dbReference type="Gene3D" id="3.80.10.10">
    <property type="entry name" value="Ribonuclease Inhibitor"/>
    <property type="match status" value="1"/>
</dbReference>
<sequence length="577" mass="66178">MKGSSRMAEGFNINDCLSELKQLSGLRTLEVKVSNPSLSPEDDVLFENLNLTRYSIIMGDDEPDDNYKASRRLSLQWFTSLYMVKCFSKLLKGSQVLYLRELEDTKHVVYELDKEGFVKLKYLILRRCPTVQYILHSSTSVEWVPPPNTFRMLEELILNDLDNLEAVCHGPIPMRSFGNLRSLSVWGCKRLKYVFSLPTQHGRESTFLQLQHLELSNLPELISFYSTRNSGTQESMTFFSQQAAFPALESLHVRHLDNLKALWHNQLPANSFSKLKGLKLYGCDELLNVFPLSVAKVLVQLEDLQIRSCKVVEAIVANENEDEATSLFLFPRLTSLTLFALPQLQRFCFGRFTSRWPLLKELEVWACDKVEILFQEIDLKSELDNKIQQSLFLVEKVALPGLESLCVGTSDNIRALRPDQLPANSFSKLRKLQVIGCNKLLNLFPLSVASALVQLEHLHIWKGEMEAIVANENEGEAAPLLLFPNLTSLSLVGLHQLKRFCFGRFSSSWPLLKSLEVQKCDKVEILFQQISLECELDNKIQQPLFWVEKVRVYPSLNFLNFICYIIDLNLFSYVTLF</sequence>
<evidence type="ECO:0000313" key="3">
    <source>
        <dbReference type="EMBL" id="RVW17211.1"/>
    </source>
</evidence>
<protein>
    <recommendedName>
        <fullName evidence="2">Disease resistance protein At4g27190-like leucine-rich repeats domain-containing protein</fullName>
    </recommendedName>
</protein>
<evidence type="ECO:0000259" key="2">
    <source>
        <dbReference type="Pfam" id="PF23247"/>
    </source>
</evidence>
<dbReference type="PANTHER" id="PTHR33463:SF198">
    <property type="entry name" value="RPP4C3"/>
    <property type="match status" value="1"/>
</dbReference>
<proteinExistence type="predicted"/>
<comment type="caution">
    <text evidence="3">The sequence shown here is derived from an EMBL/GenBank/DDBJ whole genome shotgun (WGS) entry which is preliminary data.</text>
</comment>
<evidence type="ECO:0000256" key="1">
    <source>
        <dbReference type="ARBA" id="ARBA00022821"/>
    </source>
</evidence>
<dbReference type="SUPFAM" id="SSF52047">
    <property type="entry name" value="RNI-like"/>
    <property type="match status" value="1"/>
</dbReference>
<gene>
    <name evidence="3" type="ORF">CK203_108860</name>
</gene>
<feature type="domain" description="Disease resistance protein At4g27190-like leucine-rich repeats" evidence="2">
    <location>
        <begin position="249"/>
        <end position="375"/>
    </location>
</feature>
<feature type="domain" description="Disease resistance protein At4g27190-like leucine-rich repeats" evidence="2">
    <location>
        <begin position="410"/>
        <end position="528"/>
    </location>
</feature>
<dbReference type="InterPro" id="IPR050905">
    <property type="entry name" value="Plant_NBS-LRR"/>
</dbReference>
<dbReference type="EMBL" id="QGNW01002580">
    <property type="protein sequence ID" value="RVW17211.1"/>
    <property type="molecule type" value="Genomic_DNA"/>
</dbReference>
<reference evidence="3 4" key="1">
    <citation type="journal article" date="2018" name="PLoS Genet.">
        <title>Population sequencing reveals clonal diversity and ancestral inbreeding in the grapevine cultivar Chardonnay.</title>
        <authorList>
            <person name="Roach M.J."/>
            <person name="Johnson D.L."/>
            <person name="Bohlmann J."/>
            <person name="van Vuuren H.J."/>
            <person name="Jones S.J."/>
            <person name="Pretorius I.S."/>
            <person name="Schmidt S.A."/>
            <person name="Borneman A.R."/>
        </authorList>
    </citation>
    <scope>NUCLEOTIDE SEQUENCE [LARGE SCALE GENOMIC DNA]</scope>
    <source>
        <strain evidence="4">cv. Chardonnay</strain>
        <tissue evidence="3">Leaf</tissue>
    </source>
</reference>